<dbReference type="PROSITE" id="PS50104">
    <property type="entry name" value="TIR"/>
    <property type="match status" value="1"/>
</dbReference>
<dbReference type="InterPro" id="IPR026906">
    <property type="entry name" value="LRR_5"/>
</dbReference>
<protein>
    <recommendedName>
        <fullName evidence="13">TIR domain-containing protein</fullName>
    </recommendedName>
</protein>
<evidence type="ECO:0000256" key="2">
    <source>
        <dbReference type="ARBA" id="ARBA00009634"/>
    </source>
</evidence>
<evidence type="ECO:0000256" key="10">
    <source>
        <dbReference type="ARBA" id="ARBA00023180"/>
    </source>
</evidence>
<feature type="domain" description="TIR" evidence="13">
    <location>
        <begin position="835"/>
        <end position="971"/>
    </location>
</feature>
<feature type="transmembrane region" description="Helical" evidence="11">
    <location>
        <begin position="781"/>
        <end position="805"/>
    </location>
</feature>
<evidence type="ECO:0000256" key="3">
    <source>
        <dbReference type="ARBA" id="ARBA00022614"/>
    </source>
</evidence>
<dbReference type="Gene3D" id="3.80.10.10">
    <property type="entry name" value="Ribonuclease Inhibitor"/>
    <property type="match status" value="3"/>
</dbReference>
<dbReference type="PRINTS" id="PR00019">
    <property type="entry name" value="LEURICHRPT"/>
</dbReference>
<dbReference type="InterPro" id="IPR003591">
    <property type="entry name" value="Leu-rich_rpt_typical-subtyp"/>
</dbReference>
<evidence type="ECO:0000256" key="12">
    <source>
        <dbReference type="SAM" id="SignalP"/>
    </source>
</evidence>
<comment type="caution">
    <text evidence="14">The sequence shown here is derived from an EMBL/GenBank/DDBJ whole genome shotgun (WGS) entry which is preliminary data.</text>
</comment>
<dbReference type="PANTHER" id="PTHR24365">
    <property type="entry name" value="TOLL-LIKE RECEPTOR"/>
    <property type="match status" value="1"/>
</dbReference>
<keyword evidence="3" id="KW-0433">Leucine-rich repeat</keyword>
<dbReference type="SMART" id="SM00364">
    <property type="entry name" value="LRR_BAC"/>
    <property type="match status" value="3"/>
</dbReference>
<dbReference type="FunFam" id="3.80.10.10:FF:001164">
    <property type="entry name" value="GH01279p"/>
    <property type="match status" value="2"/>
</dbReference>
<keyword evidence="8 11" id="KW-0472">Membrane</keyword>
<dbReference type="SMART" id="SM00369">
    <property type="entry name" value="LRR_TYP"/>
    <property type="match status" value="13"/>
</dbReference>
<name>A0A8K0C3H7_IGNLU</name>
<dbReference type="Pfam" id="PF01582">
    <property type="entry name" value="TIR"/>
    <property type="match status" value="1"/>
</dbReference>
<keyword evidence="10" id="KW-0325">Glycoprotein</keyword>
<evidence type="ECO:0000313" key="14">
    <source>
        <dbReference type="EMBL" id="KAF2878694.1"/>
    </source>
</evidence>
<dbReference type="GO" id="GO:0038023">
    <property type="term" value="F:signaling receptor activity"/>
    <property type="evidence" value="ECO:0007669"/>
    <property type="project" value="TreeGrafter"/>
</dbReference>
<accession>A0A8K0C3H7</accession>
<proteinExistence type="inferred from homology"/>
<sequence>MVTYKHIIVLLVCTVLCLKAEDAFREQCIRTIDCSCSPSATPDHYEFHCPDDPEDVIISVEPNSQKIIIDCLNEIDWNIQSLPSLQLGTMKYFEIKQCPFPKANFSTIMRKLRITSTDKFRFINSNNMENFLLTSHILEGVENVQELALSGDNLENIDKDAFTSFTELTRLEIKRNKINLIPGLFDHLSKLQFLDLSGNELASLPHGIFGNLTDLKLLYLRSNNITSITSNAFKDLVQLNLLELSCNNLEYIDENAFHNLENLKSISLSENKLRDLPEDLFRNCKSISEIIMYRNPGLILPNGLFSNLSELENIKLNECDIINLPNQLFHGSGNIKNITLRMNQIEEVPNYIFEHLKELEELDLSYNKLKDLPEEIFFTNTELKLLNLENNFLTRIKRKSFESLTNLEILNLKNNQISKIDTYAFGRMLDLKEILLANNYIDLNNQVAALFSYNMELKTIDLSNNNITVITADLVQTLVAVEKLDLSYNQISHIEFNDISTSSSSITIDLTYNQITTINFTNAIQENEDFTKDGRINVDLEGNPIKCNCHIYDFINFMDHIKSGGIKSIINIDINGVKCASPNKYSELPITNLELDMLTCSSEEFGISLEVPDNCASYEFRPWDKSLIVDCKDSNLTKAPELILPDSDKYDQIEVHLEGNQLTTGPIEGMGYENVTRLYLFSNNINEISWVPQNIKILELHNNNISYINNTVLSVLNASLFTNMTLGNNPWICDCSIVDLINFFTSSNIAHRQIDVKNATCKNNGKHIVGLKIEDVCPNYIVLYLSLILCIAVPLVICCILYAAYTNHKEEIKVWLFAHNMFLWFVHEEELDKNKKYDAFISYSHEDEEFVLKKLQPVLENGDNSYKLCLHIRDFIPGEFISKQIVDSVGNSRRTIVILSRNFLQSEWGKMEFRIAHKQALEEGRARVILILYGEIDLDSDLDDEFKAYIKTNTYIKWGDPWFWNKLRYALPHPQRLETRKRRNLMAAVRKTIGRFGDKMDLIHSTPTTPAPASTPPVLSLDPLILKKNPLDFTPAEV</sequence>
<dbReference type="PRINTS" id="PR01537">
    <property type="entry name" value="INTRLKN1R1F"/>
</dbReference>
<dbReference type="EMBL" id="VTPC01091304">
    <property type="protein sequence ID" value="KAF2878694.1"/>
    <property type="molecule type" value="Genomic_DNA"/>
</dbReference>
<dbReference type="Pfam" id="PF13306">
    <property type="entry name" value="LRR_5"/>
    <property type="match status" value="1"/>
</dbReference>
<evidence type="ECO:0000256" key="11">
    <source>
        <dbReference type="SAM" id="Phobius"/>
    </source>
</evidence>
<dbReference type="Pfam" id="PF13855">
    <property type="entry name" value="LRR_8"/>
    <property type="match status" value="3"/>
</dbReference>
<dbReference type="GO" id="GO:0005886">
    <property type="term" value="C:plasma membrane"/>
    <property type="evidence" value="ECO:0007669"/>
    <property type="project" value="TreeGrafter"/>
</dbReference>
<comment type="subcellular location">
    <subcellularLocation>
        <location evidence="1">Membrane</location>
        <topology evidence="1">Single-pass membrane protein</topology>
    </subcellularLocation>
</comment>
<evidence type="ECO:0000256" key="4">
    <source>
        <dbReference type="ARBA" id="ARBA00022692"/>
    </source>
</evidence>
<dbReference type="PROSITE" id="PS51450">
    <property type="entry name" value="LRR"/>
    <property type="match status" value="6"/>
</dbReference>
<dbReference type="OrthoDB" id="1421090at2759"/>
<dbReference type="SUPFAM" id="SSF52200">
    <property type="entry name" value="Toll/Interleukin receptor TIR domain"/>
    <property type="match status" value="1"/>
</dbReference>
<dbReference type="InterPro" id="IPR032675">
    <property type="entry name" value="LRR_dom_sf"/>
</dbReference>
<keyword evidence="15" id="KW-1185">Reference proteome</keyword>
<dbReference type="AlphaFoldDB" id="A0A8K0C3H7"/>
<dbReference type="PANTHER" id="PTHR24365:SF541">
    <property type="entry name" value="PROTEIN TOLL-RELATED"/>
    <property type="match status" value="1"/>
</dbReference>
<dbReference type="SMART" id="SM00255">
    <property type="entry name" value="TIR"/>
    <property type="match status" value="1"/>
</dbReference>
<comment type="similarity">
    <text evidence="2">Belongs to the Toll-like receptor family.</text>
</comment>
<keyword evidence="9" id="KW-0675">Receptor</keyword>
<evidence type="ECO:0000313" key="15">
    <source>
        <dbReference type="Proteomes" id="UP000801492"/>
    </source>
</evidence>
<dbReference type="Proteomes" id="UP000801492">
    <property type="component" value="Unassembled WGS sequence"/>
</dbReference>
<keyword evidence="6" id="KW-0677">Repeat</keyword>
<evidence type="ECO:0000256" key="6">
    <source>
        <dbReference type="ARBA" id="ARBA00022737"/>
    </source>
</evidence>
<evidence type="ECO:0000256" key="9">
    <source>
        <dbReference type="ARBA" id="ARBA00023170"/>
    </source>
</evidence>
<feature type="chain" id="PRO_5035450509" description="TIR domain-containing protein" evidence="12">
    <location>
        <begin position="21"/>
        <end position="1038"/>
    </location>
</feature>
<reference evidence="14" key="1">
    <citation type="submission" date="2019-08" db="EMBL/GenBank/DDBJ databases">
        <title>The genome of the North American firefly Photinus pyralis.</title>
        <authorList>
            <consortium name="Photinus pyralis genome working group"/>
            <person name="Fallon T.R."/>
            <person name="Sander Lower S.E."/>
            <person name="Weng J.-K."/>
        </authorList>
    </citation>
    <scope>NUCLEOTIDE SEQUENCE</scope>
    <source>
        <strain evidence="14">TRF0915ILg1</strain>
        <tissue evidence="14">Whole body</tissue>
    </source>
</reference>
<evidence type="ECO:0000256" key="5">
    <source>
        <dbReference type="ARBA" id="ARBA00022729"/>
    </source>
</evidence>
<dbReference type="SMART" id="SM00365">
    <property type="entry name" value="LRR_SD22"/>
    <property type="match status" value="9"/>
</dbReference>
<feature type="signal peptide" evidence="12">
    <location>
        <begin position="1"/>
        <end position="20"/>
    </location>
</feature>
<dbReference type="InterPro" id="IPR000157">
    <property type="entry name" value="TIR_dom"/>
</dbReference>
<gene>
    <name evidence="14" type="ORF">ILUMI_27473</name>
</gene>
<evidence type="ECO:0000256" key="1">
    <source>
        <dbReference type="ARBA" id="ARBA00004167"/>
    </source>
</evidence>
<dbReference type="GO" id="GO:0007165">
    <property type="term" value="P:signal transduction"/>
    <property type="evidence" value="ECO:0007669"/>
    <property type="project" value="InterPro"/>
</dbReference>
<evidence type="ECO:0000259" key="13">
    <source>
        <dbReference type="PROSITE" id="PS50104"/>
    </source>
</evidence>
<keyword evidence="5 12" id="KW-0732">Signal</keyword>
<evidence type="ECO:0000256" key="8">
    <source>
        <dbReference type="ARBA" id="ARBA00023136"/>
    </source>
</evidence>
<dbReference type="Gene3D" id="3.40.50.10140">
    <property type="entry name" value="Toll/interleukin-1 receptor homology (TIR) domain"/>
    <property type="match status" value="1"/>
</dbReference>
<dbReference type="InterPro" id="IPR035897">
    <property type="entry name" value="Toll_tir_struct_dom_sf"/>
</dbReference>
<dbReference type="SUPFAM" id="SSF52058">
    <property type="entry name" value="L domain-like"/>
    <property type="match status" value="3"/>
</dbReference>
<evidence type="ECO:0000256" key="7">
    <source>
        <dbReference type="ARBA" id="ARBA00022989"/>
    </source>
</evidence>
<keyword evidence="7 11" id="KW-1133">Transmembrane helix</keyword>
<organism evidence="14 15">
    <name type="scientific">Ignelater luminosus</name>
    <name type="common">Cucubano</name>
    <name type="synonym">Pyrophorus luminosus</name>
    <dbReference type="NCBI Taxonomy" id="2038154"/>
    <lineage>
        <taxon>Eukaryota</taxon>
        <taxon>Metazoa</taxon>
        <taxon>Ecdysozoa</taxon>
        <taxon>Arthropoda</taxon>
        <taxon>Hexapoda</taxon>
        <taxon>Insecta</taxon>
        <taxon>Pterygota</taxon>
        <taxon>Neoptera</taxon>
        <taxon>Endopterygota</taxon>
        <taxon>Coleoptera</taxon>
        <taxon>Polyphaga</taxon>
        <taxon>Elateriformia</taxon>
        <taxon>Elateroidea</taxon>
        <taxon>Elateridae</taxon>
        <taxon>Agrypninae</taxon>
        <taxon>Pyrophorini</taxon>
        <taxon>Ignelater</taxon>
    </lineage>
</organism>
<dbReference type="FunFam" id="3.40.50.10140:FF:000026">
    <property type="entry name" value="Toll-like receptor 2"/>
    <property type="match status" value="1"/>
</dbReference>
<dbReference type="InterPro" id="IPR001611">
    <property type="entry name" value="Leu-rich_rpt"/>
</dbReference>
<keyword evidence="4 11" id="KW-0812">Transmembrane</keyword>